<feature type="domain" description="HTH araC/xylS-type" evidence="4">
    <location>
        <begin position="191"/>
        <end position="288"/>
    </location>
</feature>
<dbReference type="PANTHER" id="PTHR47893:SF1">
    <property type="entry name" value="REGULATORY PROTEIN PCHR"/>
    <property type="match status" value="1"/>
</dbReference>
<dbReference type="PROSITE" id="PS01124">
    <property type="entry name" value="HTH_ARAC_FAMILY_2"/>
    <property type="match status" value="1"/>
</dbReference>
<dbReference type="SUPFAM" id="SSF46689">
    <property type="entry name" value="Homeodomain-like"/>
    <property type="match status" value="2"/>
</dbReference>
<dbReference type="PROSITE" id="PS00041">
    <property type="entry name" value="HTH_ARAC_FAMILY_1"/>
    <property type="match status" value="1"/>
</dbReference>
<accession>A0ABQ5ZZK7</accession>
<dbReference type="EMBL" id="BSOR01000034">
    <property type="protein sequence ID" value="GLR64513.1"/>
    <property type="molecule type" value="Genomic_DNA"/>
</dbReference>
<dbReference type="RefSeq" id="WP_150112059.1">
    <property type="nucleotide sequence ID" value="NZ_BSOR01000034.1"/>
</dbReference>
<keyword evidence="6" id="KW-1185">Reference proteome</keyword>
<evidence type="ECO:0000256" key="2">
    <source>
        <dbReference type="ARBA" id="ARBA00023125"/>
    </source>
</evidence>
<evidence type="ECO:0000313" key="5">
    <source>
        <dbReference type="EMBL" id="GLR64513.1"/>
    </source>
</evidence>
<reference evidence="6" key="1">
    <citation type="journal article" date="2019" name="Int. J. Syst. Evol. Microbiol.">
        <title>The Global Catalogue of Microorganisms (GCM) 10K type strain sequencing project: providing services to taxonomists for standard genome sequencing and annotation.</title>
        <authorList>
            <consortium name="The Broad Institute Genomics Platform"/>
            <consortium name="The Broad Institute Genome Sequencing Center for Infectious Disease"/>
            <person name="Wu L."/>
            <person name="Ma J."/>
        </authorList>
    </citation>
    <scope>NUCLEOTIDE SEQUENCE [LARGE SCALE GENOMIC DNA]</scope>
    <source>
        <strain evidence="6">NBRC 100033</strain>
    </source>
</reference>
<keyword evidence="2" id="KW-0238">DNA-binding</keyword>
<evidence type="ECO:0000256" key="1">
    <source>
        <dbReference type="ARBA" id="ARBA00023015"/>
    </source>
</evidence>
<evidence type="ECO:0000259" key="4">
    <source>
        <dbReference type="PROSITE" id="PS01124"/>
    </source>
</evidence>
<protein>
    <recommendedName>
        <fullName evidence="4">HTH araC/xylS-type domain-containing protein</fullName>
    </recommendedName>
</protein>
<dbReference type="PANTHER" id="PTHR47893">
    <property type="entry name" value="REGULATORY PROTEIN PCHR"/>
    <property type="match status" value="1"/>
</dbReference>
<sequence length="303" mass="32767">MRSFQSCEGLSINCINGRPGNKWEFRAEGPSAFSINILLEGRMQAAIDGGSAIDACSGSVILMATGEHTTGWDVLDGLTDSAFRMVCIHLPQASMTRLTGLSMDDLRRRVFTTSGEQTHVDAFLGVMPASNALQRASCDLLGLGCVYDGTCIARDLFMRAKALETIACFLHENMTRKEVVLPAPGDRSRLIEAHAMLEASYGDDWKVSSLARAVGLNENRLQAGFQAMFNTSVHACLISIRIDAAVTMLRRGASVTDTADAVGFAHLSHFSRMFRSRTGITPKQCAMGLSPRVLSEVDNAPLT</sequence>
<dbReference type="Pfam" id="PF12833">
    <property type="entry name" value="HTH_18"/>
    <property type="match status" value="1"/>
</dbReference>
<dbReference type="InterPro" id="IPR018062">
    <property type="entry name" value="HTH_AraC-typ_CS"/>
</dbReference>
<gene>
    <name evidence="5" type="ORF">GCM10007878_19510</name>
</gene>
<keyword evidence="1" id="KW-0805">Transcription regulation</keyword>
<dbReference type="InterPro" id="IPR053142">
    <property type="entry name" value="PchR_regulatory_protein"/>
</dbReference>
<dbReference type="SMART" id="SM00342">
    <property type="entry name" value="HTH_ARAC"/>
    <property type="match status" value="1"/>
</dbReference>
<evidence type="ECO:0000256" key="3">
    <source>
        <dbReference type="ARBA" id="ARBA00023163"/>
    </source>
</evidence>
<keyword evidence="3" id="KW-0804">Transcription</keyword>
<evidence type="ECO:0000313" key="6">
    <source>
        <dbReference type="Proteomes" id="UP001156682"/>
    </source>
</evidence>
<name>A0ABQ5ZZK7_9GAMM</name>
<comment type="caution">
    <text evidence="5">The sequence shown here is derived from an EMBL/GenBank/DDBJ whole genome shotgun (WGS) entry which is preliminary data.</text>
</comment>
<organism evidence="5 6">
    <name type="scientific">Marinospirillum insulare</name>
    <dbReference type="NCBI Taxonomy" id="217169"/>
    <lineage>
        <taxon>Bacteria</taxon>
        <taxon>Pseudomonadati</taxon>
        <taxon>Pseudomonadota</taxon>
        <taxon>Gammaproteobacteria</taxon>
        <taxon>Oceanospirillales</taxon>
        <taxon>Oceanospirillaceae</taxon>
        <taxon>Marinospirillum</taxon>
    </lineage>
</organism>
<dbReference type="Gene3D" id="1.10.10.60">
    <property type="entry name" value="Homeodomain-like"/>
    <property type="match status" value="1"/>
</dbReference>
<dbReference type="InterPro" id="IPR018060">
    <property type="entry name" value="HTH_AraC"/>
</dbReference>
<dbReference type="InterPro" id="IPR009057">
    <property type="entry name" value="Homeodomain-like_sf"/>
</dbReference>
<dbReference type="Proteomes" id="UP001156682">
    <property type="component" value="Unassembled WGS sequence"/>
</dbReference>
<proteinExistence type="predicted"/>